<dbReference type="Proteomes" id="UP000199310">
    <property type="component" value="Unassembled WGS sequence"/>
</dbReference>
<organism evidence="1 2">
    <name type="scientific">Chitinophaga arvensicola</name>
    <dbReference type="NCBI Taxonomy" id="29529"/>
    <lineage>
        <taxon>Bacteria</taxon>
        <taxon>Pseudomonadati</taxon>
        <taxon>Bacteroidota</taxon>
        <taxon>Chitinophagia</taxon>
        <taxon>Chitinophagales</taxon>
        <taxon>Chitinophagaceae</taxon>
        <taxon>Chitinophaga</taxon>
    </lineage>
</organism>
<gene>
    <name evidence="1" type="ORF">SAMN04488122_1367</name>
</gene>
<keyword evidence="2" id="KW-1185">Reference proteome</keyword>
<dbReference type="AlphaFoldDB" id="A0A1I0QBZ3"/>
<reference evidence="2" key="1">
    <citation type="submission" date="2016-10" db="EMBL/GenBank/DDBJ databases">
        <authorList>
            <person name="Varghese N."/>
            <person name="Submissions S."/>
        </authorList>
    </citation>
    <scope>NUCLEOTIDE SEQUENCE [LARGE SCALE GENOMIC DNA]</scope>
    <source>
        <strain evidence="2">DSM 3695</strain>
    </source>
</reference>
<evidence type="ECO:0000313" key="2">
    <source>
        <dbReference type="Proteomes" id="UP000199310"/>
    </source>
</evidence>
<evidence type="ECO:0000313" key="1">
    <source>
        <dbReference type="EMBL" id="SEW24570.1"/>
    </source>
</evidence>
<protein>
    <submittedName>
        <fullName evidence="1">Uncharacterized protein</fullName>
    </submittedName>
</protein>
<proteinExistence type="predicted"/>
<accession>A0A1I0QBZ3</accession>
<sequence>MLTLTEVLLEGEQKEKGADYTKRAVAYIPFVNGQSEQIRLKNAFEKLITENFV</sequence>
<name>A0A1I0QBZ3_9BACT</name>
<dbReference type="EMBL" id="FOJG01000001">
    <property type="protein sequence ID" value="SEW24570.1"/>
    <property type="molecule type" value="Genomic_DNA"/>
</dbReference>